<dbReference type="AlphaFoldDB" id="A0A5C4W3J2"/>
<evidence type="ECO:0000313" key="2">
    <source>
        <dbReference type="Proteomes" id="UP000313231"/>
    </source>
</evidence>
<protein>
    <submittedName>
        <fullName evidence="1">MmcQ/YjbR family DNA-binding protein</fullName>
    </submittedName>
</protein>
<dbReference type="SUPFAM" id="SSF142906">
    <property type="entry name" value="YjbR-like"/>
    <property type="match status" value="1"/>
</dbReference>
<keyword evidence="1" id="KW-0238">DNA-binding</keyword>
<dbReference type="Gene3D" id="3.90.1150.30">
    <property type="match status" value="1"/>
</dbReference>
<dbReference type="GO" id="GO:0003677">
    <property type="term" value="F:DNA binding"/>
    <property type="evidence" value="ECO:0007669"/>
    <property type="project" value="UniProtKB-KW"/>
</dbReference>
<dbReference type="Proteomes" id="UP000313231">
    <property type="component" value="Unassembled WGS sequence"/>
</dbReference>
<accession>A0A5C4W3J2</accession>
<evidence type="ECO:0000313" key="1">
    <source>
        <dbReference type="EMBL" id="TNM42824.1"/>
    </source>
</evidence>
<dbReference type="Pfam" id="PF04237">
    <property type="entry name" value="YjbR"/>
    <property type="match status" value="1"/>
</dbReference>
<comment type="caution">
    <text evidence="1">The sequence shown here is derived from an EMBL/GenBank/DDBJ whole genome shotgun (WGS) entry which is preliminary data.</text>
</comment>
<organism evidence="1 2">
    <name type="scientific">Nocardioides albidus</name>
    <dbReference type="NCBI Taxonomy" id="1517589"/>
    <lineage>
        <taxon>Bacteria</taxon>
        <taxon>Bacillati</taxon>
        <taxon>Actinomycetota</taxon>
        <taxon>Actinomycetes</taxon>
        <taxon>Propionibacteriales</taxon>
        <taxon>Nocardioidaceae</taxon>
        <taxon>Nocardioides</taxon>
    </lineage>
</organism>
<proteinExistence type="predicted"/>
<dbReference type="InterPro" id="IPR038056">
    <property type="entry name" value="YjbR-like_sf"/>
</dbReference>
<dbReference type="InterPro" id="IPR058532">
    <property type="entry name" value="YjbR/MT2646/Rv2570-like"/>
</dbReference>
<reference evidence="1 2" key="1">
    <citation type="journal article" date="2016" name="Int. J. Syst. Evol. Microbiol.">
        <title>Nocardioides albidus sp. nov., an actinobacterium isolated from garden soil.</title>
        <authorList>
            <person name="Singh H."/>
            <person name="Du J."/>
            <person name="Trinh H."/>
            <person name="Won K."/>
            <person name="Yang J.E."/>
            <person name="Yin C."/>
            <person name="Kook M."/>
            <person name="Yi T.H."/>
        </authorList>
    </citation>
    <scope>NUCLEOTIDE SEQUENCE [LARGE SCALE GENOMIC DNA]</scope>
    <source>
        <strain evidence="1 2">CCTCC AB 2015297</strain>
    </source>
</reference>
<dbReference type="RefSeq" id="WP_139622221.1">
    <property type="nucleotide sequence ID" value="NZ_VDMP01000020.1"/>
</dbReference>
<dbReference type="EMBL" id="VDMP01000020">
    <property type="protein sequence ID" value="TNM42824.1"/>
    <property type="molecule type" value="Genomic_DNA"/>
</dbReference>
<gene>
    <name evidence="1" type="ORF">FHP29_07425</name>
</gene>
<keyword evidence="2" id="KW-1185">Reference proteome</keyword>
<dbReference type="OrthoDB" id="8479417at2"/>
<name>A0A5C4W3J2_9ACTN</name>
<sequence>MAHPIMFSDDDPGLAELRAICLALPGAEERVSHGRPTFRAGRIFAAFGGSEKIRPGEHRMVPSAFIFTPDAVDLPAIDEDPRFFVPAYYGPYGGRAIDLAGPGVDWAEIAELADASYRRVAPKRLVEELDARG</sequence>